<evidence type="ECO:0000313" key="1">
    <source>
        <dbReference type="EMBL" id="ACD96228.1"/>
    </source>
</evidence>
<accession>B3E5Y7</accession>
<organism evidence="1 2">
    <name type="scientific">Trichlorobacter lovleyi (strain ATCC BAA-1151 / DSM 17278 / SZ)</name>
    <name type="common">Geobacter lovleyi</name>
    <dbReference type="NCBI Taxonomy" id="398767"/>
    <lineage>
        <taxon>Bacteria</taxon>
        <taxon>Pseudomonadati</taxon>
        <taxon>Thermodesulfobacteriota</taxon>
        <taxon>Desulfuromonadia</taxon>
        <taxon>Geobacterales</taxon>
        <taxon>Geobacteraceae</taxon>
        <taxon>Trichlorobacter</taxon>
    </lineage>
</organism>
<proteinExistence type="predicted"/>
<dbReference type="Proteomes" id="UP000002420">
    <property type="component" value="Chromosome"/>
</dbReference>
<gene>
    <name evidence="1" type="ordered locus">Glov_2514</name>
</gene>
<evidence type="ECO:0000313" key="2">
    <source>
        <dbReference type="Proteomes" id="UP000002420"/>
    </source>
</evidence>
<dbReference type="EMBL" id="CP001089">
    <property type="protein sequence ID" value="ACD96228.1"/>
    <property type="molecule type" value="Genomic_DNA"/>
</dbReference>
<dbReference type="KEGG" id="glo:Glov_2514"/>
<protein>
    <submittedName>
        <fullName evidence="1">Uncharacterized protein</fullName>
    </submittedName>
</protein>
<keyword evidence="2" id="KW-1185">Reference proteome</keyword>
<reference evidence="1 2" key="1">
    <citation type="submission" date="2008-05" db="EMBL/GenBank/DDBJ databases">
        <title>Complete sequence of chromosome of Geobacter lovleyi SZ.</title>
        <authorList>
            <consortium name="US DOE Joint Genome Institute"/>
            <person name="Lucas S."/>
            <person name="Copeland A."/>
            <person name="Lapidus A."/>
            <person name="Glavina del Rio T."/>
            <person name="Dalin E."/>
            <person name="Tice H."/>
            <person name="Bruce D."/>
            <person name="Goodwin L."/>
            <person name="Pitluck S."/>
            <person name="Chertkov O."/>
            <person name="Meincke L."/>
            <person name="Brettin T."/>
            <person name="Detter J.C."/>
            <person name="Han C."/>
            <person name="Tapia R."/>
            <person name="Kuske C.R."/>
            <person name="Schmutz J."/>
            <person name="Larimer F."/>
            <person name="Land M."/>
            <person name="Hauser L."/>
            <person name="Kyrpides N."/>
            <person name="Mikhailova N."/>
            <person name="Sung Y."/>
            <person name="Fletcher K.E."/>
            <person name="Ritalahti K.M."/>
            <person name="Loeffler F.E."/>
            <person name="Richardson P."/>
        </authorList>
    </citation>
    <scope>NUCLEOTIDE SEQUENCE [LARGE SCALE GENOMIC DNA]</scope>
    <source>
        <strain evidence="2">ATCC BAA-1151 / DSM 17278 / SZ</strain>
    </source>
</reference>
<name>B3E5Y7_TRIL1</name>
<dbReference type="HOGENOM" id="CLU_1892454_0_0_7"/>
<dbReference type="AlphaFoldDB" id="B3E5Y7"/>
<sequence length="139" mass="16018">MCWQLFLSSDKELSHVEWEEASPAFNTQPLSDTEERVRIQFSLPHVIYLGSHDGCSCGFFGEDNDEPEDKNQRNEDTKRLSKYLHESLEIGANLEMFLCWQGGEIEPQVTRKQLTPKDFLTTEFPLKENEFATIVSTAN</sequence>
<dbReference type="OrthoDB" id="1494284at2"/>